<evidence type="ECO:0000313" key="5">
    <source>
        <dbReference type="EMBL" id="CAA0079059.1"/>
    </source>
</evidence>
<dbReference type="PANTHER" id="PTHR45632">
    <property type="entry name" value="LD33804P"/>
    <property type="match status" value="1"/>
</dbReference>
<dbReference type="PROSITE" id="PS51257">
    <property type="entry name" value="PROKAR_LIPOPROTEIN"/>
    <property type="match status" value="1"/>
</dbReference>
<dbReference type="CDD" id="cd15482">
    <property type="entry name" value="Sialidase_non-viral"/>
    <property type="match status" value="1"/>
</dbReference>
<keyword evidence="5" id="KW-0413">Isomerase</keyword>
<keyword evidence="2" id="KW-0677">Repeat</keyword>
<dbReference type="Pfam" id="PF24681">
    <property type="entry name" value="Kelch_KLHDC2_KLHL20_DRC7"/>
    <property type="match status" value="1"/>
</dbReference>
<keyword evidence="1" id="KW-0880">Kelch repeat</keyword>
<dbReference type="Pfam" id="PF25852">
    <property type="entry name" value="DUF6242_C"/>
    <property type="match status" value="1"/>
</dbReference>
<organism evidence="5 6">
    <name type="scientific">BD1-7 clade bacterium</name>
    <dbReference type="NCBI Taxonomy" id="2029982"/>
    <lineage>
        <taxon>Bacteria</taxon>
        <taxon>Pseudomonadati</taxon>
        <taxon>Pseudomonadota</taxon>
        <taxon>Gammaproteobacteria</taxon>
        <taxon>Cellvibrionales</taxon>
        <taxon>Spongiibacteraceae</taxon>
        <taxon>BD1-7 clade</taxon>
    </lineage>
</organism>
<dbReference type="InterPro" id="IPR058667">
    <property type="entry name" value="DUF6242_C"/>
</dbReference>
<reference evidence="5 6" key="1">
    <citation type="submission" date="2019-11" db="EMBL/GenBank/DDBJ databases">
        <authorList>
            <person name="Holert J."/>
        </authorList>
    </citation>
    <scope>NUCLEOTIDE SEQUENCE [LARGE SCALE GENOMIC DNA]</scope>
    <source>
        <strain evidence="5">SB11_3</strain>
    </source>
</reference>
<dbReference type="EMBL" id="CACSIO010000001">
    <property type="protein sequence ID" value="CAA0079059.1"/>
    <property type="molecule type" value="Genomic_DNA"/>
</dbReference>
<keyword evidence="6" id="KW-1185">Reference proteome</keyword>
<accession>A0A5S9MQR2</accession>
<proteinExistence type="predicted"/>
<evidence type="ECO:0000259" key="4">
    <source>
        <dbReference type="Pfam" id="PF25852"/>
    </source>
</evidence>
<evidence type="ECO:0000256" key="1">
    <source>
        <dbReference type="ARBA" id="ARBA00022441"/>
    </source>
</evidence>
<feature type="region of interest" description="Disordered" evidence="3">
    <location>
        <begin position="184"/>
        <end position="209"/>
    </location>
</feature>
<dbReference type="EC" id="5.1.3.24" evidence="5"/>
<name>A0A5S9MQR2_9GAMM</name>
<gene>
    <name evidence="5" type="primary">nanM_1</name>
    <name evidence="5" type="ORF">OPDIPICF_00067</name>
</gene>
<dbReference type="OrthoDB" id="5664384at2"/>
<dbReference type="Gene3D" id="2.120.10.80">
    <property type="entry name" value="Kelch-type beta propeller"/>
    <property type="match status" value="3"/>
</dbReference>
<protein>
    <submittedName>
        <fullName evidence="5">N-acetylneuraminate epimerase</fullName>
        <ecNumber evidence="5">5.1.3.24</ecNumber>
    </submittedName>
</protein>
<evidence type="ECO:0000256" key="3">
    <source>
        <dbReference type="SAM" id="MobiDB-lite"/>
    </source>
</evidence>
<evidence type="ECO:0000256" key="2">
    <source>
        <dbReference type="ARBA" id="ARBA00022737"/>
    </source>
</evidence>
<dbReference type="PANTHER" id="PTHR45632:SF3">
    <property type="entry name" value="KELCH-LIKE PROTEIN 32"/>
    <property type="match status" value="1"/>
</dbReference>
<dbReference type="GO" id="GO:0016853">
    <property type="term" value="F:isomerase activity"/>
    <property type="evidence" value="ECO:0007669"/>
    <property type="project" value="UniProtKB-KW"/>
</dbReference>
<dbReference type="Proteomes" id="UP000441399">
    <property type="component" value="Unassembled WGS sequence"/>
</dbReference>
<evidence type="ECO:0000313" key="6">
    <source>
        <dbReference type="Proteomes" id="UP000441399"/>
    </source>
</evidence>
<dbReference type="SUPFAM" id="SSF117281">
    <property type="entry name" value="Kelch motif"/>
    <property type="match status" value="3"/>
</dbReference>
<feature type="compositionally biased region" description="Basic and acidic residues" evidence="3">
    <location>
        <begin position="195"/>
        <end position="204"/>
    </location>
</feature>
<dbReference type="InterPro" id="IPR015915">
    <property type="entry name" value="Kelch-typ_b-propeller"/>
</dbReference>
<dbReference type="AlphaFoldDB" id="A0A5S9MQR2"/>
<sequence>MKTPLILAAGLTLFIAACDNDDDKSSTPETTSTAFTALVGAKDTLVHMRDAKRNDELYRSNEHNCDIANYASCENGQLSLLSGAREIIHDTAAQANKEAHYILKSGKNRIQASLNQLPASRGHQMLEHDGNLMHIGGRNDKGYSATVMMSDDIGRSWKKVEPTTASMPAVADHQVVSKDRTLLLSGGRDTNGAKADMHRSDDNGKSWTPIQPATPITPRYAHQMLLHKGILYMSGGTDGDQVHSDLIKSSDMGETWQDVNPSPHFGARYGHQIISYDGKLWMTGGNDGNSTKDDIWVSEDEGKTWTKLTPSKPIHKRMEHKMVVHQNKMLLLSGKDDQGNWRSDAMSSKDGVAWSTEIPNWKAIKDKARHARSRAEHQAASHKNNLLLSGGVHKSGQILSDVWAKAPEQTEMGLVSSAPEPFDSRQKHHMVNHQGKIIAMGGDDGESLRADMHVSDDEGMSWEMVKPTIINASDIENPTSMDGDGNMTPRSDLQMVSMGNKLFVIGGAETADNNHSEVMMSEDDGKTLSILPFIRVGTVFPQDLAKTGHQAVVHADKIMVIGGKTDETPASTTADVITSADGQAWQKETTNMPATYDHQVVKCHDQLYLIGGRGSDGELRTSNVVMRSDDGTNWTPMATSTMEPIADHKAFCADDNLYVLGGSVPAPTLNASAGEAAAHSDSEMLAAQIQLLGADDSDWRQIDGSPMLKDLQAVEAATSIVQTGGAELAAVAAIAATYDKDMSNKRAMLFGGFCSRLPGASFAFKELNSCCTDRICEK</sequence>
<feature type="domain" description="DUF6242" evidence="4">
    <location>
        <begin position="544"/>
        <end position="641"/>
    </location>
</feature>